<evidence type="ECO:0000313" key="2">
    <source>
        <dbReference type="Proteomes" id="UP001168821"/>
    </source>
</evidence>
<dbReference type="EMBL" id="JALNTZ010000002">
    <property type="protein sequence ID" value="KAJ3660915.1"/>
    <property type="molecule type" value="Genomic_DNA"/>
</dbReference>
<reference evidence="1" key="1">
    <citation type="journal article" date="2023" name="G3 (Bethesda)">
        <title>Whole genome assemblies of Zophobas morio and Tenebrio molitor.</title>
        <authorList>
            <person name="Kaur S."/>
            <person name="Stinson S.A."/>
            <person name="diCenzo G.C."/>
        </authorList>
    </citation>
    <scope>NUCLEOTIDE SEQUENCE</scope>
    <source>
        <strain evidence="1">QUZm001</strain>
    </source>
</reference>
<protein>
    <submittedName>
        <fullName evidence="1">Uncharacterized protein</fullName>
    </submittedName>
</protein>
<dbReference type="AlphaFoldDB" id="A0AA38IPU1"/>
<comment type="caution">
    <text evidence="1">The sequence shown here is derived from an EMBL/GenBank/DDBJ whole genome shotgun (WGS) entry which is preliminary data.</text>
</comment>
<organism evidence="1 2">
    <name type="scientific">Zophobas morio</name>
    <dbReference type="NCBI Taxonomy" id="2755281"/>
    <lineage>
        <taxon>Eukaryota</taxon>
        <taxon>Metazoa</taxon>
        <taxon>Ecdysozoa</taxon>
        <taxon>Arthropoda</taxon>
        <taxon>Hexapoda</taxon>
        <taxon>Insecta</taxon>
        <taxon>Pterygota</taxon>
        <taxon>Neoptera</taxon>
        <taxon>Endopterygota</taxon>
        <taxon>Coleoptera</taxon>
        <taxon>Polyphaga</taxon>
        <taxon>Cucujiformia</taxon>
        <taxon>Tenebrionidae</taxon>
        <taxon>Zophobas</taxon>
    </lineage>
</organism>
<evidence type="ECO:0000313" key="1">
    <source>
        <dbReference type="EMBL" id="KAJ3660915.1"/>
    </source>
</evidence>
<accession>A0AA38IPU1</accession>
<name>A0AA38IPU1_9CUCU</name>
<keyword evidence="2" id="KW-1185">Reference proteome</keyword>
<proteinExistence type="predicted"/>
<dbReference type="Proteomes" id="UP001168821">
    <property type="component" value="Unassembled WGS sequence"/>
</dbReference>
<gene>
    <name evidence="1" type="ORF">Zmor_005342</name>
</gene>
<sequence>MCAGLRVAFLRNCGKYKCGNAHHIDIHKLCGLAQLGKIATVLLVKSSNKVAATEVKISPDMSTAVTNGHQASSEDFAKHVFGGKLTGFDKS</sequence>